<dbReference type="InterPro" id="IPR019786">
    <property type="entry name" value="Zinc_finger_PHD-type_CS"/>
</dbReference>
<keyword evidence="5" id="KW-0175">Coiled coil</keyword>
<evidence type="ECO:0000256" key="1">
    <source>
        <dbReference type="ARBA" id="ARBA00022723"/>
    </source>
</evidence>
<evidence type="ECO:0000256" key="5">
    <source>
        <dbReference type="SAM" id="Coils"/>
    </source>
</evidence>
<feature type="compositionally biased region" description="Basic and acidic residues" evidence="6">
    <location>
        <begin position="74"/>
        <end position="94"/>
    </location>
</feature>
<organism evidence="8 9">
    <name type="scientific">Heterodermia speciosa</name>
    <dbReference type="NCBI Taxonomy" id="116794"/>
    <lineage>
        <taxon>Eukaryota</taxon>
        <taxon>Fungi</taxon>
        <taxon>Dikarya</taxon>
        <taxon>Ascomycota</taxon>
        <taxon>Pezizomycotina</taxon>
        <taxon>Lecanoromycetes</taxon>
        <taxon>OSLEUM clade</taxon>
        <taxon>Lecanoromycetidae</taxon>
        <taxon>Caliciales</taxon>
        <taxon>Physciaceae</taxon>
        <taxon>Heterodermia</taxon>
    </lineage>
</organism>
<dbReference type="Proteomes" id="UP000664521">
    <property type="component" value="Unassembled WGS sequence"/>
</dbReference>
<evidence type="ECO:0000313" key="9">
    <source>
        <dbReference type="Proteomes" id="UP000664521"/>
    </source>
</evidence>
<keyword evidence="1" id="KW-0479">Metal-binding</keyword>
<dbReference type="Pfam" id="PF00628">
    <property type="entry name" value="PHD"/>
    <property type="match status" value="1"/>
</dbReference>
<evidence type="ECO:0000313" key="8">
    <source>
        <dbReference type="EMBL" id="CAF9927491.1"/>
    </source>
</evidence>
<evidence type="ECO:0000256" key="2">
    <source>
        <dbReference type="ARBA" id="ARBA00022771"/>
    </source>
</evidence>
<evidence type="ECO:0000259" key="7">
    <source>
        <dbReference type="PROSITE" id="PS50016"/>
    </source>
</evidence>
<feature type="domain" description="PHD-type" evidence="7">
    <location>
        <begin position="100"/>
        <end position="156"/>
    </location>
</feature>
<proteinExistence type="predicted"/>
<dbReference type="EMBL" id="CAJPDS010000045">
    <property type="protein sequence ID" value="CAF9927491.1"/>
    <property type="molecule type" value="Genomic_DNA"/>
</dbReference>
<feature type="coiled-coil region" evidence="5">
    <location>
        <begin position="239"/>
        <end position="266"/>
    </location>
</feature>
<keyword evidence="9" id="KW-1185">Reference proteome</keyword>
<dbReference type="PROSITE" id="PS50016">
    <property type="entry name" value="ZF_PHD_2"/>
    <property type="match status" value="1"/>
</dbReference>
<evidence type="ECO:0000256" key="6">
    <source>
        <dbReference type="SAM" id="MobiDB-lite"/>
    </source>
</evidence>
<keyword evidence="2 4" id="KW-0863">Zinc-finger</keyword>
<evidence type="ECO:0000256" key="3">
    <source>
        <dbReference type="ARBA" id="ARBA00022833"/>
    </source>
</evidence>
<dbReference type="AlphaFoldDB" id="A0A8H3FK72"/>
<keyword evidence="3" id="KW-0862">Zinc</keyword>
<feature type="region of interest" description="Disordered" evidence="6">
    <location>
        <begin position="1"/>
        <end position="29"/>
    </location>
</feature>
<reference evidence="8" key="1">
    <citation type="submission" date="2021-03" db="EMBL/GenBank/DDBJ databases">
        <authorList>
            <person name="Tagirdzhanova G."/>
        </authorList>
    </citation>
    <scope>NUCLEOTIDE SEQUENCE</scope>
</reference>
<dbReference type="InterPro" id="IPR019787">
    <property type="entry name" value="Znf_PHD-finger"/>
</dbReference>
<name>A0A8H3FK72_9LECA</name>
<dbReference type="GO" id="GO:0008270">
    <property type="term" value="F:zinc ion binding"/>
    <property type="evidence" value="ECO:0007669"/>
    <property type="project" value="UniProtKB-KW"/>
</dbReference>
<dbReference type="SMART" id="SM00249">
    <property type="entry name" value="PHD"/>
    <property type="match status" value="1"/>
</dbReference>
<protein>
    <recommendedName>
        <fullName evidence="7">PHD-type domain-containing protein</fullName>
    </recommendedName>
</protein>
<dbReference type="SUPFAM" id="SSF57903">
    <property type="entry name" value="FYVE/PHD zinc finger"/>
    <property type="match status" value="1"/>
</dbReference>
<feature type="region of interest" description="Disordered" evidence="6">
    <location>
        <begin position="171"/>
        <end position="237"/>
    </location>
</feature>
<dbReference type="InterPro" id="IPR013083">
    <property type="entry name" value="Znf_RING/FYVE/PHD"/>
</dbReference>
<feature type="compositionally biased region" description="Polar residues" evidence="6">
    <location>
        <begin position="18"/>
        <end position="29"/>
    </location>
</feature>
<feature type="compositionally biased region" description="Polar residues" evidence="6">
    <location>
        <begin position="219"/>
        <end position="233"/>
    </location>
</feature>
<evidence type="ECO:0000256" key="4">
    <source>
        <dbReference type="PROSITE-ProRule" id="PRU00146"/>
    </source>
</evidence>
<comment type="caution">
    <text evidence="8">The sequence shown here is derived from an EMBL/GenBank/DDBJ whole genome shotgun (WGS) entry which is preliminary data.</text>
</comment>
<dbReference type="OrthoDB" id="5863171at2759"/>
<gene>
    <name evidence="8" type="ORF">HETSPECPRED_006590</name>
</gene>
<feature type="region of interest" description="Disordered" evidence="6">
    <location>
        <begin position="74"/>
        <end position="99"/>
    </location>
</feature>
<dbReference type="PROSITE" id="PS01359">
    <property type="entry name" value="ZF_PHD_1"/>
    <property type="match status" value="1"/>
</dbReference>
<sequence length="317" mass="35124">MASPSSDTPTRKPRKKSMGNSSNLGSTWTEANIQELYDLRLAKKSWTEIGAAVNRTGGAAQQQWMRMQREHHPLVAADRGTKTPSPEKEPKDESPPDVPDGKCVVCGKYGFVEDGELIRCFKCQEVYHKSCHQPPVPQNHLQSAVTPWHCGRCVELEASIGSTLAENLHTALEGASTRKRRQRPRSNDNGISSDEETSTHLASQTDSPKPRRKRHRTKSTGPVSSEENMSETTAVPHELDILRNQIQNLEKDNSAMQQRLAEVMAAQKTKDAEMEKLRDAVEGLKTSLSDRRDSSPLNGWLSKTKKRITGFGGASSS</sequence>
<dbReference type="InterPro" id="IPR001965">
    <property type="entry name" value="Znf_PHD"/>
</dbReference>
<dbReference type="Gene3D" id="3.30.40.10">
    <property type="entry name" value="Zinc/RING finger domain, C3HC4 (zinc finger)"/>
    <property type="match status" value="1"/>
</dbReference>
<dbReference type="InterPro" id="IPR011011">
    <property type="entry name" value="Znf_FYVE_PHD"/>
</dbReference>
<accession>A0A8H3FK72</accession>